<evidence type="ECO:0000313" key="3">
    <source>
        <dbReference type="EMBL" id="MEE2052382.1"/>
    </source>
</evidence>
<feature type="transmembrane region" description="Helical" evidence="2">
    <location>
        <begin position="136"/>
        <end position="156"/>
    </location>
</feature>
<reference evidence="3 4" key="1">
    <citation type="submission" date="2023-07" db="EMBL/GenBank/DDBJ databases">
        <authorList>
            <person name="Girao M."/>
            <person name="Carvalho M.F."/>
        </authorList>
    </citation>
    <scope>NUCLEOTIDE SEQUENCE [LARGE SCALE GENOMIC DNA]</scope>
    <source>
        <strain evidence="3 4">66/93</strain>
    </source>
</reference>
<proteinExistence type="predicted"/>
<protein>
    <submittedName>
        <fullName evidence="3">Uncharacterized protein</fullName>
    </submittedName>
</protein>
<dbReference type="RefSeq" id="WP_330159415.1">
    <property type="nucleotide sequence ID" value="NZ_BAAAJA010000003.1"/>
</dbReference>
<name>A0ABU7KSW8_9ACTN</name>
<sequence>MKHTRPPASGPAAVRGPRTDPPAPRDGLLARILRGLATALVGPDPSPGETAATLVSAAAGTALAVGACLAAGLPAAATAVTGVVALDFFGGAAATSTAAAKRRYHAPGRAFRHHLGFVALHVQPFALALFVPGFDWWTATALYLLALGCAAAVGLAPLPLRPPVAFCATATGSAAALLLLPVPDALSWLAPVMLVKLLLGHMLPGAARGEAERGAHGTEEGRPGGEA</sequence>
<keyword evidence="2" id="KW-0812">Transmembrane</keyword>
<accession>A0ABU7KSW8</accession>
<evidence type="ECO:0000256" key="2">
    <source>
        <dbReference type="SAM" id="Phobius"/>
    </source>
</evidence>
<keyword evidence="2" id="KW-0472">Membrane</keyword>
<feature type="region of interest" description="Disordered" evidence="1">
    <location>
        <begin position="1"/>
        <end position="25"/>
    </location>
</feature>
<keyword evidence="2" id="KW-1133">Transmembrane helix</keyword>
<organism evidence="3 4">
    <name type="scientific">Nocardiopsis tropica</name>
    <dbReference type="NCBI Taxonomy" id="109330"/>
    <lineage>
        <taxon>Bacteria</taxon>
        <taxon>Bacillati</taxon>
        <taxon>Actinomycetota</taxon>
        <taxon>Actinomycetes</taxon>
        <taxon>Streptosporangiales</taxon>
        <taxon>Nocardiopsidaceae</taxon>
        <taxon>Nocardiopsis</taxon>
    </lineage>
</organism>
<evidence type="ECO:0000256" key="1">
    <source>
        <dbReference type="SAM" id="MobiDB-lite"/>
    </source>
</evidence>
<gene>
    <name evidence="3" type="ORF">Q8A49_17935</name>
</gene>
<comment type="caution">
    <text evidence="3">The sequence shown here is derived from an EMBL/GenBank/DDBJ whole genome shotgun (WGS) entry which is preliminary data.</text>
</comment>
<evidence type="ECO:0000313" key="4">
    <source>
        <dbReference type="Proteomes" id="UP001348641"/>
    </source>
</evidence>
<dbReference type="EMBL" id="JAUUCC010000045">
    <property type="protein sequence ID" value="MEE2052382.1"/>
    <property type="molecule type" value="Genomic_DNA"/>
</dbReference>
<dbReference type="Proteomes" id="UP001348641">
    <property type="component" value="Unassembled WGS sequence"/>
</dbReference>
<feature type="transmembrane region" description="Helical" evidence="2">
    <location>
        <begin position="111"/>
        <end position="130"/>
    </location>
</feature>